<name>A0AAV3RNA9_LITER</name>
<dbReference type="EMBL" id="BAABME010010160">
    <property type="protein sequence ID" value="GAA0176478.1"/>
    <property type="molecule type" value="Genomic_DNA"/>
</dbReference>
<evidence type="ECO:0000313" key="3">
    <source>
        <dbReference type="Proteomes" id="UP001454036"/>
    </source>
</evidence>
<comment type="caution">
    <text evidence="2">The sequence shown here is derived from an EMBL/GenBank/DDBJ whole genome shotgun (WGS) entry which is preliminary data.</text>
</comment>
<dbReference type="AlphaFoldDB" id="A0AAV3RNA9"/>
<organism evidence="2 3">
    <name type="scientific">Lithospermum erythrorhizon</name>
    <name type="common">Purple gromwell</name>
    <name type="synonym">Lithospermum officinale var. erythrorhizon</name>
    <dbReference type="NCBI Taxonomy" id="34254"/>
    <lineage>
        <taxon>Eukaryota</taxon>
        <taxon>Viridiplantae</taxon>
        <taxon>Streptophyta</taxon>
        <taxon>Embryophyta</taxon>
        <taxon>Tracheophyta</taxon>
        <taxon>Spermatophyta</taxon>
        <taxon>Magnoliopsida</taxon>
        <taxon>eudicotyledons</taxon>
        <taxon>Gunneridae</taxon>
        <taxon>Pentapetalae</taxon>
        <taxon>asterids</taxon>
        <taxon>lamiids</taxon>
        <taxon>Boraginales</taxon>
        <taxon>Boraginaceae</taxon>
        <taxon>Boraginoideae</taxon>
        <taxon>Lithospermeae</taxon>
        <taxon>Lithospermum</taxon>
    </lineage>
</organism>
<reference evidence="2 3" key="1">
    <citation type="submission" date="2024-01" db="EMBL/GenBank/DDBJ databases">
        <title>The complete chloroplast genome sequence of Lithospermum erythrorhizon: insights into the phylogenetic relationship among Boraginaceae species and the maternal lineages of purple gromwells.</title>
        <authorList>
            <person name="Okada T."/>
            <person name="Watanabe K."/>
        </authorList>
    </citation>
    <scope>NUCLEOTIDE SEQUENCE [LARGE SCALE GENOMIC DNA]</scope>
</reference>
<protein>
    <submittedName>
        <fullName evidence="2">Uncharacterized protein</fullName>
    </submittedName>
</protein>
<proteinExistence type="predicted"/>
<evidence type="ECO:0000313" key="2">
    <source>
        <dbReference type="EMBL" id="GAA0176478.1"/>
    </source>
</evidence>
<sequence>MSSENTQESSGIAPNLSSQPASNVNPPQQSNPQVMVIDPETLAFFRLWTSVGAEFKYDDLTFSQDHDPFANIMIP</sequence>
<accession>A0AAV3RNA9</accession>
<feature type="compositionally biased region" description="Polar residues" evidence="1">
    <location>
        <begin position="1"/>
        <end position="33"/>
    </location>
</feature>
<dbReference type="Proteomes" id="UP001454036">
    <property type="component" value="Unassembled WGS sequence"/>
</dbReference>
<gene>
    <name evidence="2" type="ORF">LIER_29460</name>
</gene>
<evidence type="ECO:0000256" key="1">
    <source>
        <dbReference type="SAM" id="MobiDB-lite"/>
    </source>
</evidence>
<feature type="region of interest" description="Disordered" evidence="1">
    <location>
        <begin position="1"/>
        <end position="35"/>
    </location>
</feature>
<keyword evidence="3" id="KW-1185">Reference proteome</keyword>